<evidence type="ECO:0000259" key="1">
    <source>
        <dbReference type="PROSITE" id="PS50995"/>
    </source>
</evidence>
<organism evidence="2 3">
    <name type="scientific">Pseudonocardia sulfidoxydans NBRC 16205</name>
    <dbReference type="NCBI Taxonomy" id="1223511"/>
    <lineage>
        <taxon>Bacteria</taxon>
        <taxon>Bacillati</taxon>
        <taxon>Actinomycetota</taxon>
        <taxon>Actinomycetes</taxon>
        <taxon>Pseudonocardiales</taxon>
        <taxon>Pseudonocardiaceae</taxon>
        <taxon>Pseudonocardia</taxon>
    </lineage>
</organism>
<accession>A0A511DBJ2</accession>
<feature type="domain" description="HTH marR-type" evidence="1">
    <location>
        <begin position="18"/>
        <end position="154"/>
    </location>
</feature>
<dbReference type="InterPro" id="IPR000835">
    <property type="entry name" value="HTH_MarR-typ"/>
</dbReference>
<dbReference type="InterPro" id="IPR036388">
    <property type="entry name" value="WH-like_DNA-bd_sf"/>
</dbReference>
<name>A0A511DBJ2_9PSEU</name>
<dbReference type="GO" id="GO:0006950">
    <property type="term" value="P:response to stress"/>
    <property type="evidence" value="ECO:0007669"/>
    <property type="project" value="TreeGrafter"/>
</dbReference>
<dbReference type="SMART" id="SM00347">
    <property type="entry name" value="HTH_MARR"/>
    <property type="match status" value="1"/>
</dbReference>
<dbReference type="Gene3D" id="1.10.10.10">
    <property type="entry name" value="Winged helix-like DNA-binding domain superfamily/Winged helix DNA-binding domain"/>
    <property type="match status" value="1"/>
</dbReference>
<dbReference type="Pfam" id="PF12802">
    <property type="entry name" value="MarR_2"/>
    <property type="match status" value="1"/>
</dbReference>
<gene>
    <name evidence="2" type="ORF">PSU4_11290</name>
</gene>
<evidence type="ECO:0000313" key="3">
    <source>
        <dbReference type="Proteomes" id="UP000321685"/>
    </source>
</evidence>
<dbReference type="PROSITE" id="PS50995">
    <property type="entry name" value="HTH_MARR_2"/>
    <property type="match status" value="1"/>
</dbReference>
<dbReference type="SUPFAM" id="SSF46785">
    <property type="entry name" value="Winged helix' DNA-binding domain"/>
    <property type="match status" value="1"/>
</dbReference>
<evidence type="ECO:0000313" key="2">
    <source>
        <dbReference type="EMBL" id="GEL22175.1"/>
    </source>
</evidence>
<protein>
    <submittedName>
        <fullName evidence="2">MarR family transcriptional regulator</fullName>
    </submittedName>
</protein>
<dbReference type="PANTHER" id="PTHR33164:SF99">
    <property type="entry name" value="MARR FAMILY REGULATORY PROTEIN"/>
    <property type="match status" value="1"/>
</dbReference>
<dbReference type="InterPro" id="IPR039422">
    <property type="entry name" value="MarR/SlyA-like"/>
</dbReference>
<dbReference type="InterPro" id="IPR036390">
    <property type="entry name" value="WH_DNA-bd_sf"/>
</dbReference>
<keyword evidence="3" id="KW-1185">Reference proteome</keyword>
<proteinExistence type="predicted"/>
<reference evidence="2 3" key="1">
    <citation type="submission" date="2019-07" db="EMBL/GenBank/DDBJ databases">
        <title>Whole genome shotgun sequence of Pseudonocardia sulfidoxydans NBRC 16205.</title>
        <authorList>
            <person name="Hosoyama A."/>
            <person name="Uohara A."/>
            <person name="Ohji S."/>
            <person name="Ichikawa N."/>
        </authorList>
    </citation>
    <scope>NUCLEOTIDE SEQUENCE [LARGE SCALE GENOMIC DNA]</scope>
    <source>
        <strain evidence="2 3">NBRC 16205</strain>
    </source>
</reference>
<dbReference type="PANTHER" id="PTHR33164">
    <property type="entry name" value="TRANSCRIPTIONAL REGULATOR, MARR FAMILY"/>
    <property type="match status" value="1"/>
</dbReference>
<sequence length="184" mass="20029">MGYSGPVTDDIRWLDDDEYETWRSLLATVSLLEAALDRQLQRDAGMPHAYYQILAMLSEVPGRALRMSDLAAITQSSQSRVSHAVAKLEAAGWVRRRPSPDDRRSTIAELTADGYAVLEAAAPGHVACVRENLFDGLTREQVDALREICDAALDRMAGRPGAGPLREAVAAAVRTKARGAQRLA</sequence>
<dbReference type="EMBL" id="BJVJ01000006">
    <property type="protein sequence ID" value="GEL22175.1"/>
    <property type="molecule type" value="Genomic_DNA"/>
</dbReference>
<comment type="caution">
    <text evidence="2">The sequence shown here is derived from an EMBL/GenBank/DDBJ whole genome shotgun (WGS) entry which is preliminary data.</text>
</comment>
<dbReference type="PRINTS" id="PR00598">
    <property type="entry name" value="HTHMARR"/>
</dbReference>
<dbReference type="AlphaFoldDB" id="A0A511DBJ2"/>
<dbReference type="Proteomes" id="UP000321685">
    <property type="component" value="Unassembled WGS sequence"/>
</dbReference>
<dbReference type="GO" id="GO:0003700">
    <property type="term" value="F:DNA-binding transcription factor activity"/>
    <property type="evidence" value="ECO:0007669"/>
    <property type="project" value="InterPro"/>
</dbReference>